<dbReference type="EMBL" id="FUZV01000002">
    <property type="protein sequence ID" value="SKC76605.1"/>
    <property type="molecule type" value="Genomic_DNA"/>
</dbReference>
<dbReference type="AlphaFoldDB" id="A0A1T5LLB7"/>
<keyword evidence="1" id="KW-0732">Signal</keyword>
<feature type="signal peptide" evidence="1">
    <location>
        <begin position="1"/>
        <end position="28"/>
    </location>
</feature>
<dbReference type="STRING" id="428993.SAMN06296058_2685"/>
<dbReference type="RefSeq" id="WP_139381562.1">
    <property type="nucleotide sequence ID" value="NZ_BMCL01000001.1"/>
</dbReference>
<dbReference type="Proteomes" id="UP000190341">
    <property type="component" value="Unassembled WGS sequence"/>
</dbReference>
<dbReference type="Gene3D" id="2.40.70.10">
    <property type="entry name" value="Acid Proteases"/>
    <property type="match status" value="1"/>
</dbReference>
<evidence type="ECO:0000256" key="1">
    <source>
        <dbReference type="SAM" id="SignalP"/>
    </source>
</evidence>
<sequence length="319" mass="34275">MNRSEQGKSLACAVVSAIALSLTFSAHAGSADEKPLAVIDLPADPTIPVIAKMTVGRHDYRMVVDTAAGNLFFHLPIAERDLAPVPMDTTSSAIPKELQADPGVRSFRVKKFTVDGWTVRPKHAAYAVDLGPMANEYGIDGLLGVPYLAQLSWHWDNRSRQLRGYPYKSKVIADLRSHLHCEQLLQVDGVPGIALTVGKEQALFAIDTSQVIASGNIHPTIRRALSAHDAIRATGTRNPPAIAAGPAQSPTHFAQLRNVSLGPTRLDGLVLGETESTSRLGRGLLEKFNEVLMDFGGNQICFPSVAEVAPDDLSGYLAE</sequence>
<organism evidence="2 3">
    <name type="scientific">Pseudoxanthomonas indica</name>
    <dbReference type="NCBI Taxonomy" id="428993"/>
    <lineage>
        <taxon>Bacteria</taxon>
        <taxon>Pseudomonadati</taxon>
        <taxon>Pseudomonadota</taxon>
        <taxon>Gammaproteobacteria</taxon>
        <taxon>Lysobacterales</taxon>
        <taxon>Lysobacteraceae</taxon>
        <taxon>Pseudoxanthomonas</taxon>
    </lineage>
</organism>
<protein>
    <recommendedName>
        <fullName evidence="4">Aspartyl protease</fullName>
    </recommendedName>
</protein>
<proteinExistence type="predicted"/>
<reference evidence="2 3" key="1">
    <citation type="submission" date="2017-02" db="EMBL/GenBank/DDBJ databases">
        <authorList>
            <person name="Peterson S.W."/>
        </authorList>
    </citation>
    <scope>NUCLEOTIDE SEQUENCE [LARGE SCALE GENOMIC DNA]</scope>
    <source>
        <strain evidence="2 3">P15</strain>
    </source>
</reference>
<dbReference type="InterPro" id="IPR021109">
    <property type="entry name" value="Peptidase_aspartic_dom_sf"/>
</dbReference>
<name>A0A1T5LLB7_9GAMM</name>
<keyword evidence="3" id="KW-1185">Reference proteome</keyword>
<accession>A0A1T5LLB7</accession>
<gene>
    <name evidence="2" type="ORF">SAMN06296058_2685</name>
</gene>
<dbReference type="OrthoDB" id="6063587at2"/>
<evidence type="ECO:0000313" key="2">
    <source>
        <dbReference type="EMBL" id="SKC76605.1"/>
    </source>
</evidence>
<evidence type="ECO:0000313" key="3">
    <source>
        <dbReference type="Proteomes" id="UP000190341"/>
    </source>
</evidence>
<feature type="chain" id="PRO_5012820925" description="Aspartyl protease" evidence="1">
    <location>
        <begin position="29"/>
        <end position="319"/>
    </location>
</feature>
<evidence type="ECO:0008006" key="4">
    <source>
        <dbReference type="Google" id="ProtNLM"/>
    </source>
</evidence>